<sequence>MDFGLEGHTATLCGELIVVVGGKTAAFGLNESVLTLTLPGFEWRRLLCDGAVPAPRAYHSACLHGARLVVFGGITSVGLNDVHYNTYNVFTMADGLDGATLRRVGADRFCDPSRLRPLMPQKMEADGAVHILDTSASPPRWESAQCTGSVPCNRSHHAAAVQGNTMYIVGGYNIYSSRVQPTVDFGCLYRLDLTTLCWTSVRLSTPLYYWGATLTPLGGPLLCLFGGVSRARNRESRDTFFLDAQTGSVQPVLESGCTPSPRAAHCAWRWGCYVYIFGGAGSVATRYFNDLHRLYVQRGAWEEVMTHVETKTLLSSTSPASPPPLSGSAAVVVGEHLIFVGGMRSNFKRLLSVFIISMHSLTWQEAKKTFIDTPLSFTFAHNRPHSCRGGASIGVQTAWRGGSPLVLSHDVLDPAVTLPRRASVMQQPQHQPQEGVEEGRHFEERPQERWGRELNKLRSLTADWTNVIMDPSTRVKDVAWSPWHSPTFSLS</sequence>
<proteinExistence type="predicted"/>
<evidence type="ECO:0000256" key="3">
    <source>
        <dbReference type="SAM" id="MobiDB-lite"/>
    </source>
</evidence>
<keyword evidence="1" id="KW-0880">Kelch repeat</keyword>
<keyword evidence="2" id="KW-0677">Repeat</keyword>
<dbReference type="PANTHER" id="PTHR46093">
    <property type="entry name" value="ACYL-COA-BINDING DOMAIN-CONTAINING PROTEIN 5"/>
    <property type="match status" value="1"/>
</dbReference>
<dbReference type="OrthoDB" id="432528at2759"/>
<keyword evidence="5" id="KW-1185">Reference proteome</keyword>
<feature type="compositionally biased region" description="Basic and acidic residues" evidence="3">
    <location>
        <begin position="437"/>
        <end position="448"/>
    </location>
</feature>
<dbReference type="EMBL" id="AUPL01004034">
    <property type="protein sequence ID" value="ESL08266.1"/>
    <property type="molecule type" value="Genomic_DNA"/>
</dbReference>
<evidence type="ECO:0000313" key="4">
    <source>
        <dbReference type="EMBL" id="ESL08266.1"/>
    </source>
</evidence>
<dbReference type="SUPFAM" id="SSF117281">
    <property type="entry name" value="Kelch motif"/>
    <property type="match status" value="2"/>
</dbReference>
<evidence type="ECO:0000313" key="5">
    <source>
        <dbReference type="Proteomes" id="UP000031737"/>
    </source>
</evidence>
<dbReference type="VEuPathDB" id="TriTrypDB:TRSC58_04034"/>
<evidence type="ECO:0000256" key="1">
    <source>
        <dbReference type="ARBA" id="ARBA00022441"/>
    </source>
</evidence>
<feature type="region of interest" description="Disordered" evidence="3">
    <location>
        <begin position="424"/>
        <end position="448"/>
    </location>
</feature>
<dbReference type="AlphaFoldDB" id="A0A061J2B1"/>
<evidence type="ECO:0000256" key="2">
    <source>
        <dbReference type="ARBA" id="ARBA00022737"/>
    </source>
</evidence>
<comment type="caution">
    <text evidence="4">The sequence shown here is derived from an EMBL/GenBank/DDBJ whole genome shotgun (WGS) entry which is preliminary data.</text>
</comment>
<gene>
    <name evidence="4" type="ORF">TRSC58_04034</name>
</gene>
<organism evidence="4 5">
    <name type="scientific">Trypanosoma rangeli SC58</name>
    <dbReference type="NCBI Taxonomy" id="429131"/>
    <lineage>
        <taxon>Eukaryota</taxon>
        <taxon>Discoba</taxon>
        <taxon>Euglenozoa</taxon>
        <taxon>Kinetoplastea</taxon>
        <taxon>Metakinetoplastina</taxon>
        <taxon>Trypanosomatida</taxon>
        <taxon>Trypanosomatidae</taxon>
        <taxon>Trypanosoma</taxon>
        <taxon>Herpetosoma</taxon>
    </lineage>
</organism>
<dbReference type="InterPro" id="IPR015915">
    <property type="entry name" value="Kelch-typ_b-propeller"/>
</dbReference>
<dbReference type="Pfam" id="PF24681">
    <property type="entry name" value="Kelch_KLHDC2_KLHL20_DRC7"/>
    <property type="match status" value="1"/>
</dbReference>
<dbReference type="Gene3D" id="2.120.10.80">
    <property type="entry name" value="Kelch-type beta propeller"/>
    <property type="match status" value="2"/>
</dbReference>
<dbReference type="PANTHER" id="PTHR46093:SF18">
    <property type="entry name" value="FIBRONECTIN TYPE-III DOMAIN-CONTAINING PROTEIN"/>
    <property type="match status" value="1"/>
</dbReference>
<evidence type="ECO:0008006" key="6">
    <source>
        <dbReference type="Google" id="ProtNLM"/>
    </source>
</evidence>
<accession>A0A061J2B1</accession>
<dbReference type="Proteomes" id="UP000031737">
    <property type="component" value="Unassembled WGS sequence"/>
</dbReference>
<protein>
    <recommendedName>
        <fullName evidence="6">BTB domain-containing protein</fullName>
    </recommendedName>
</protein>
<reference evidence="4 5" key="1">
    <citation type="submission" date="2013-07" db="EMBL/GenBank/DDBJ databases">
        <authorList>
            <person name="Stoco P.H."/>
            <person name="Wagner G."/>
            <person name="Gerber A."/>
            <person name="Zaha A."/>
            <person name="Thompson C."/>
            <person name="Bartholomeu D.C."/>
            <person name="Luckemeyer D.D."/>
            <person name="Bahia D."/>
            <person name="Loreto E."/>
            <person name="Prestes E.B."/>
            <person name="Lima F.M."/>
            <person name="Rodrigues-Luiz G."/>
            <person name="Vallejo G.A."/>
            <person name="Filho J.F."/>
            <person name="Monteiro K.M."/>
            <person name="Tyler K.M."/>
            <person name="de Almeida L.G."/>
            <person name="Ortiz M.F."/>
            <person name="Siervo M.A."/>
            <person name="de Moraes M.H."/>
            <person name="Cunha O.L."/>
            <person name="Mendonca-Neto R."/>
            <person name="Silva R."/>
            <person name="Teixeira S.M."/>
            <person name="Murta S.M."/>
            <person name="Sincero T.C."/>
            <person name="Mendes T.A."/>
            <person name="Urmenyi T.P."/>
            <person name="Silva V.G."/>
            <person name="da Rocha W.D."/>
            <person name="Andersson B."/>
            <person name="Romanha A.J."/>
            <person name="Steindel M."/>
            <person name="de Vasconcelos A.T."/>
            <person name="Grisard E.C."/>
        </authorList>
    </citation>
    <scope>NUCLEOTIDE SEQUENCE [LARGE SCALE GENOMIC DNA]</scope>
    <source>
        <strain evidence="4 5">SC58</strain>
    </source>
</reference>
<name>A0A061J2B1_TRYRA</name>